<evidence type="ECO:0000259" key="5">
    <source>
        <dbReference type="Pfam" id="PF00669"/>
    </source>
</evidence>
<sequence length="489" mass="49325">MASVINTNVASLNAQRNLGMSQSSLSTTLQRLSSGLRINSAKDDAAGLAISQRMTSQIRGLNQAVRNANDGISLAQTAEGALSSSGDMLQRIRELAVQSANASNSASDRKAIQAEVGNLLSELDRVSQTTEFNGQKLLDGTFGSATFQVGANANQTITATTGNFRTNNYGTNLNESKLVDAAATATSLAGTVVIDGLQSKTVTLTASDTAGSAAAAINAVSDSTGVTASARTVTQLDTFVAGGSYSLAVKGDNTTTAANITFSVSANTASGLAEAVSAFNNASSTTGITAKLNTSNTGIVLTNEAGANVDITNNSAAAGTSFNMYAFDAPTTLTSGTASFGAALAVAGAGGTGVAEGTVEMSSNKGFSINTTSTSAMATTGASSLNAVNTIDVSTVDGSTMALKIIDSALATVNGQRASFGALQSRFENTVSNLQTTSENLSASRSRIQDTDFAAETANLSRTQVLQQAGVAMLAQANALPNTVLSLLK</sequence>
<dbReference type="Gene3D" id="2.170.280.10">
    <property type="entry name" value="f41 fragment of flagellin, middle domain"/>
    <property type="match status" value="1"/>
</dbReference>
<dbReference type="Proteomes" id="UP000245081">
    <property type="component" value="Unassembled WGS sequence"/>
</dbReference>
<dbReference type="Gene3D" id="2.30.220.10">
    <property type="entry name" value="f41 fragment of flagellin, C-terminal domain"/>
    <property type="match status" value="1"/>
</dbReference>
<accession>A0A2R5F5U8</accession>
<dbReference type="InterPro" id="IPR001492">
    <property type="entry name" value="Flagellin"/>
</dbReference>
<dbReference type="Gene3D" id="6.10.10.10">
    <property type="entry name" value="Flagellar export chaperone, C-terminal domain"/>
    <property type="match status" value="1"/>
</dbReference>
<comment type="function">
    <text evidence="4">Flagellin is the subunit protein which polymerizes to form the filaments of bacterial flagella.</text>
</comment>
<gene>
    <name evidence="7" type="primary">fliC</name>
    <name evidence="7" type="ORF">NMK_0536</name>
</gene>
<comment type="caution">
    <text evidence="7">The sequence shown here is derived from an EMBL/GenBank/DDBJ whole genome shotgun (WGS) entry which is preliminary data.</text>
</comment>
<dbReference type="Pfam" id="PF00669">
    <property type="entry name" value="Flagellin_N"/>
    <property type="match status" value="1"/>
</dbReference>
<dbReference type="InterPro" id="IPR046358">
    <property type="entry name" value="Flagellin_C"/>
</dbReference>
<reference evidence="7 8" key="1">
    <citation type="journal article" date="2018" name="Environ. Microbiol.">
        <title>Isolation and genomic characterization of Novimethylophilus kurashikiensis gen. nov. sp. nov., a new lanthanide-dependent methylotrophic species of Methylophilaceae.</title>
        <authorList>
            <person name="Lv H."/>
            <person name="Sahin N."/>
            <person name="Tani A."/>
        </authorList>
    </citation>
    <scope>NUCLEOTIDE SEQUENCE [LARGE SCALE GENOMIC DNA]</scope>
    <source>
        <strain evidence="7 8">La2-4</strain>
    </source>
</reference>
<dbReference type="EMBL" id="BDOQ01000002">
    <property type="protein sequence ID" value="GBG12998.1"/>
    <property type="molecule type" value="Genomic_DNA"/>
</dbReference>
<evidence type="ECO:0000256" key="1">
    <source>
        <dbReference type="ARBA" id="ARBA00005709"/>
    </source>
</evidence>
<dbReference type="PRINTS" id="PR00207">
    <property type="entry name" value="FLAGELLIN"/>
</dbReference>
<keyword evidence="7" id="KW-0966">Cell projection</keyword>
<evidence type="ECO:0000313" key="8">
    <source>
        <dbReference type="Proteomes" id="UP000245081"/>
    </source>
</evidence>
<dbReference type="GO" id="GO:0009288">
    <property type="term" value="C:bacterial-type flagellum"/>
    <property type="evidence" value="ECO:0007669"/>
    <property type="project" value="UniProtKB-SubCell"/>
</dbReference>
<keyword evidence="7" id="KW-0282">Flagellum</keyword>
<dbReference type="PANTHER" id="PTHR42792:SF2">
    <property type="entry name" value="FLAGELLIN"/>
    <property type="match status" value="1"/>
</dbReference>
<organism evidence="7 8">
    <name type="scientific">Novimethylophilus kurashikiensis</name>
    <dbReference type="NCBI Taxonomy" id="1825523"/>
    <lineage>
        <taxon>Bacteria</taxon>
        <taxon>Pseudomonadati</taxon>
        <taxon>Pseudomonadota</taxon>
        <taxon>Betaproteobacteria</taxon>
        <taxon>Nitrosomonadales</taxon>
        <taxon>Methylophilaceae</taxon>
        <taxon>Novimethylophilus</taxon>
    </lineage>
</organism>
<keyword evidence="8" id="KW-1185">Reference proteome</keyword>
<dbReference type="RefSeq" id="WP_109014209.1">
    <property type="nucleotide sequence ID" value="NZ_BDOQ01000002.1"/>
</dbReference>
<feature type="domain" description="Flagellin C-terminal" evidence="6">
    <location>
        <begin position="403"/>
        <end position="488"/>
    </location>
</feature>
<evidence type="ECO:0000256" key="2">
    <source>
        <dbReference type="ARBA" id="ARBA00022525"/>
    </source>
</evidence>
<name>A0A2R5F5U8_9PROT</name>
<dbReference type="Gene3D" id="6.10.280.190">
    <property type="match status" value="1"/>
</dbReference>
<feature type="domain" description="Flagellin N-terminal" evidence="5">
    <location>
        <begin position="5"/>
        <end position="141"/>
    </location>
</feature>
<dbReference type="InterPro" id="IPR042187">
    <property type="entry name" value="Flagellin_C_sub2"/>
</dbReference>
<dbReference type="Pfam" id="PF07196">
    <property type="entry name" value="Flagellin_IN"/>
    <property type="match status" value="1"/>
</dbReference>
<keyword evidence="2 4" id="KW-0964">Secreted</keyword>
<dbReference type="GO" id="GO:0005576">
    <property type="term" value="C:extracellular region"/>
    <property type="evidence" value="ECO:0007669"/>
    <property type="project" value="UniProtKB-SubCell"/>
</dbReference>
<comment type="subcellular location">
    <subcellularLocation>
        <location evidence="4">Secreted</location>
    </subcellularLocation>
    <subcellularLocation>
        <location evidence="4">Bacterial flagellum</location>
    </subcellularLocation>
</comment>
<evidence type="ECO:0000256" key="3">
    <source>
        <dbReference type="ARBA" id="ARBA00023143"/>
    </source>
</evidence>
<keyword evidence="7" id="KW-0969">Cilium</keyword>
<comment type="similarity">
    <text evidence="1 4">Belongs to the bacterial flagellin family.</text>
</comment>
<dbReference type="InterPro" id="IPR010810">
    <property type="entry name" value="Flagellin_hook_IN_motif"/>
</dbReference>
<evidence type="ECO:0000313" key="7">
    <source>
        <dbReference type="EMBL" id="GBG12998.1"/>
    </source>
</evidence>
<dbReference type="Pfam" id="PF00700">
    <property type="entry name" value="Flagellin_C"/>
    <property type="match status" value="1"/>
</dbReference>
<dbReference type="InterPro" id="IPR001029">
    <property type="entry name" value="Flagellin_N"/>
</dbReference>
<dbReference type="AlphaFoldDB" id="A0A2R5F5U8"/>
<evidence type="ECO:0000256" key="4">
    <source>
        <dbReference type="RuleBase" id="RU362073"/>
    </source>
</evidence>
<dbReference type="Gene3D" id="1.20.1330.10">
    <property type="entry name" value="f41 fragment of flagellin, N-terminal domain"/>
    <property type="match status" value="1"/>
</dbReference>
<evidence type="ECO:0000259" key="6">
    <source>
        <dbReference type="Pfam" id="PF00700"/>
    </source>
</evidence>
<dbReference type="GO" id="GO:0005198">
    <property type="term" value="F:structural molecule activity"/>
    <property type="evidence" value="ECO:0007669"/>
    <property type="project" value="UniProtKB-UniRule"/>
</dbReference>
<proteinExistence type="inferred from homology"/>
<dbReference type="OrthoDB" id="9796789at2"/>
<protein>
    <recommendedName>
        <fullName evidence="4">Flagellin</fullName>
    </recommendedName>
</protein>
<dbReference type="PANTHER" id="PTHR42792">
    <property type="entry name" value="FLAGELLIN"/>
    <property type="match status" value="1"/>
</dbReference>
<keyword evidence="3 4" id="KW-0975">Bacterial flagellum</keyword>
<dbReference type="SUPFAM" id="SSF64518">
    <property type="entry name" value="Phase 1 flagellin"/>
    <property type="match status" value="1"/>
</dbReference>